<dbReference type="PANTHER" id="PTHR35567">
    <property type="entry name" value="MALATE DEHYDROGENASE (AFU_ORTHOLOGUE AFUA_2G13800)"/>
    <property type="match status" value="1"/>
</dbReference>
<gene>
    <name evidence="1" type="ORF">RRF57_010086</name>
</gene>
<protein>
    <submittedName>
        <fullName evidence="1">Uncharacterized protein</fullName>
    </submittedName>
</protein>
<organism evidence="1 2">
    <name type="scientific">Xylaria bambusicola</name>
    <dbReference type="NCBI Taxonomy" id="326684"/>
    <lineage>
        <taxon>Eukaryota</taxon>
        <taxon>Fungi</taxon>
        <taxon>Dikarya</taxon>
        <taxon>Ascomycota</taxon>
        <taxon>Pezizomycotina</taxon>
        <taxon>Sordariomycetes</taxon>
        <taxon>Xylariomycetidae</taxon>
        <taxon>Xylariales</taxon>
        <taxon>Xylariaceae</taxon>
        <taxon>Xylaria</taxon>
    </lineage>
</organism>
<name>A0AAN7Z9C2_9PEZI</name>
<dbReference type="Proteomes" id="UP001305414">
    <property type="component" value="Unassembled WGS sequence"/>
</dbReference>
<comment type="caution">
    <text evidence="1">The sequence shown here is derived from an EMBL/GenBank/DDBJ whole genome shotgun (WGS) entry which is preliminary data.</text>
</comment>
<evidence type="ECO:0000313" key="1">
    <source>
        <dbReference type="EMBL" id="KAK5634372.1"/>
    </source>
</evidence>
<dbReference type="PANTHER" id="PTHR35567:SF3">
    <property type="entry name" value="MALATE DEHYDROGENASE"/>
    <property type="match status" value="1"/>
</dbReference>
<proteinExistence type="predicted"/>
<dbReference type="InterPro" id="IPR021851">
    <property type="entry name" value="DUF3455"/>
</dbReference>
<accession>A0AAN7Z9C2</accession>
<sequence>MPIDTSNSSSPFPPDADLTVDGIVKPIPFLGHHYFDSSNVPTFSLHNNDELLKAQKILNIPAPSTADRGLSNEGAVDWLYLSDKGGSIGLAKVYRVLTSGGSPAVCGAVGDTQSVPYTAMYWFY</sequence>
<keyword evidence="2" id="KW-1185">Reference proteome</keyword>
<reference evidence="1 2" key="1">
    <citation type="submission" date="2023-10" db="EMBL/GenBank/DDBJ databases">
        <title>Draft genome sequence of Xylaria bambusicola isolate GMP-LS, the root and basal stem rot pathogen of sugarcane in Indonesia.</title>
        <authorList>
            <person name="Selvaraj P."/>
            <person name="Muralishankar V."/>
            <person name="Muruganantham S."/>
            <person name="Sp S."/>
            <person name="Haryani S."/>
            <person name="Lau K.J.X."/>
            <person name="Naqvi N.I."/>
        </authorList>
    </citation>
    <scope>NUCLEOTIDE SEQUENCE [LARGE SCALE GENOMIC DNA]</scope>
    <source>
        <strain evidence="1">GMP-LS</strain>
    </source>
</reference>
<dbReference type="AlphaFoldDB" id="A0AAN7Z9C2"/>
<dbReference type="Pfam" id="PF11937">
    <property type="entry name" value="DUF3455"/>
    <property type="match status" value="1"/>
</dbReference>
<dbReference type="EMBL" id="JAWHQM010000040">
    <property type="protein sequence ID" value="KAK5634372.1"/>
    <property type="molecule type" value="Genomic_DNA"/>
</dbReference>
<evidence type="ECO:0000313" key="2">
    <source>
        <dbReference type="Proteomes" id="UP001305414"/>
    </source>
</evidence>